<dbReference type="GO" id="GO:0050660">
    <property type="term" value="F:flavin adenine dinucleotide binding"/>
    <property type="evidence" value="ECO:0007669"/>
    <property type="project" value="InterPro"/>
</dbReference>
<keyword evidence="2 5" id="KW-0288">FMN</keyword>
<feature type="binding site" evidence="7">
    <location>
        <position position="55"/>
    </location>
    <ligand>
        <name>FMN</name>
        <dbReference type="ChEBI" id="CHEBI:58210"/>
    </ligand>
</feature>
<dbReference type="GO" id="GO:0003723">
    <property type="term" value="F:RNA binding"/>
    <property type="evidence" value="ECO:0007669"/>
    <property type="project" value="TreeGrafter"/>
</dbReference>
<evidence type="ECO:0000256" key="6">
    <source>
        <dbReference type="PIRSR" id="PIRSR006621-1"/>
    </source>
</evidence>
<dbReference type="EC" id="1.3.1.-" evidence="5"/>
<dbReference type="Pfam" id="PF01207">
    <property type="entry name" value="Dus"/>
    <property type="match status" value="1"/>
</dbReference>
<dbReference type="InterPro" id="IPR013785">
    <property type="entry name" value="Aldolase_TIM"/>
</dbReference>
<evidence type="ECO:0000256" key="5">
    <source>
        <dbReference type="PIRNR" id="PIRNR006621"/>
    </source>
</evidence>
<evidence type="ECO:0000256" key="4">
    <source>
        <dbReference type="ARBA" id="ARBA00023002"/>
    </source>
</evidence>
<evidence type="ECO:0000256" key="1">
    <source>
        <dbReference type="ARBA" id="ARBA00022630"/>
    </source>
</evidence>
<comment type="function">
    <text evidence="5">Catalyzes the synthesis of 5,6-dihydrouridine (D), a modified base found in the D-loop of most tRNAs, via the reduction of the C5-C6 double bond in target uridines.</text>
</comment>
<keyword evidence="7" id="KW-0547">Nucleotide-binding</keyword>
<dbReference type="Proteomes" id="UP000478417">
    <property type="component" value="Unassembled WGS sequence"/>
</dbReference>
<dbReference type="SUPFAM" id="SSF51395">
    <property type="entry name" value="FMN-linked oxidoreductases"/>
    <property type="match status" value="1"/>
</dbReference>
<keyword evidence="3 5" id="KW-0819">tRNA processing</keyword>
<feature type="active site" description="Proton donor" evidence="6">
    <location>
        <position position="85"/>
    </location>
</feature>
<organism evidence="9 10">
    <name type="scientific">Oceanipulchritudo coccoides</name>
    <dbReference type="NCBI Taxonomy" id="2706888"/>
    <lineage>
        <taxon>Bacteria</taxon>
        <taxon>Pseudomonadati</taxon>
        <taxon>Verrucomicrobiota</taxon>
        <taxon>Opitutia</taxon>
        <taxon>Puniceicoccales</taxon>
        <taxon>Oceanipulchritudinaceae</taxon>
        <taxon>Oceanipulchritudo</taxon>
    </lineage>
</organism>
<sequence>MQDVTDLTFMRLLGQYGVPDYFFTEYFRVHGHSTLDQPIVDSILHHDTGRPVFAQMIGEDTFHLKRTAQALQDLPIAGVDLNMGCPAPKIYRKNVGGGLLRDPDSVESIFATLRETCKGRFTVKMRIGFEDDRHYKAILDLVNEYGVDALSIHGRTVKQMYRGDVDYERIQLAVEHVNCPVFANGNIFSAKKAKRVQESTGCHGVMIGRSAIRNPWIFRQIREDGTKPTFTPLLRDVRAYIDDLWKAAERPGLPDRNRLNRMKKFLNFVGQGVDPDGRFLHEMRRGREVKDFFDICDRHLLIDGRGEQPFAAEPYEGVHARPNHEDESCRL</sequence>
<evidence type="ECO:0000256" key="2">
    <source>
        <dbReference type="ARBA" id="ARBA00022643"/>
    </source>
</evidence>
<dbReference type="InterPro" id="IPR035587">
    <property type="entry name" value="DUS-like_FMN-bd"/>
</dbReference>
<gene>
    <name evidence="9" type="ORF">G0Q06_11445</name>
</gene>
<proteinExistence type="inferred from homology"/>
<comment type="cofactor">
    <cofactor evidence="5 7">
        <name>FMN</name>
        <dbReference type="ChEBI" id="CHEBI:58210"/>
    </cofactor>
</comment>
<dbReference type="PANTHER" id="PTHR45846">
    <property type="entry name" value="TRNA-DIHYDROURIDINE(47) SYNTHASE [NAD(P)(+)]-LIKE"/>
    <property type="match status" value="1"/>
</dbReference>
<keyword evidence="4 5" id="KW-0560">Oxidoreductase</keyword>
<keyword evidence="10" id="KW-1185">Reference proteome</keyword>
<feature type="binding site" evidence="7">
    <location>
        <begin position="208"/>
        <end position="209"/>
    </location>
    <ligand>
        <name>FMN</name>
        <dbReference type="ChEBI" id="CHEBI:58210"/>
    </ligand>
</feature>
<protein>
    <recommendedName>
        <fullName evidence="5">tRNA-dihydrouridine synthase</fullName>
        <ecNumber evidence="5">1.3.1.-</ecNumber>
    </recommendedName>
</protein>
<dbReference type="CDD" id="cd02801">
    <property type="entry name" value="DUS_like_FMN"/>
    <property type="match status" value="1"/>
</dbReference>
<reference evidence="9 10" key="1">
    <citation type="submission" date="2020-02" db="EMBL/GenBank/DDBJ databases">
        <title>Albibacoteraceae fam. nov., the first described family within the subdivision 4 Verrucomicrobia.</title>
        <authorList>
            <person name="Xi F."/>
        </authorList>
    </citation>
    <scope>NUCLEOTIDE SEQUENCE [LARGE SCALE GENOMIC DNA]</scope>
    <source>
        <strain evidence="9 10">CK1056</strain>
    </source>
</reference>
<accession>A0A6B2M4C1</accession>
<feature type="binding site" evidence="7">
    <location>
        <position position="124"/>
    </location>
    <ligand>
        <name>FMN</name>
        <dbReference type="ChEBI" id="CHEBI:58210"/>
    </ligand>
</feature>
<comment type="caution">
    <text evidence="9">The sequence shown here is derived from an EMBL/GenBank/DDBJ whole genome shotgun (WGS) entry which is preliminary data.</text>
</comment>
<dbReference type="AlphaFoldDB" id="A0A6B2M4C1"/>
<dbReference type="PANTHER" id="PTHR45846:SF1">
    <property type="entry name" value="TRNA-DIHYDROURIDINE(47) SYNTHASE [NAD(P)(+)]-LIKE"/>
    <property type="match status" value="1"/>
</dbReference>
<dbReference type="InterPro" id="IPR001269">
    <property type="entry name" value="DUS_fam"/>
</dbReference>
<evidence type="ECO:0000259" key="8">
    <source>
        <dbReference type="Pfam" id="PF01207"/>
    </source>
</evidence>
<feature type="domain" description="DUS-like FMN-binding" evidence="8">
    <location>
        <begin position="1"/>
        <end position="228"/>
    </location>
</feature>
<keyword evidence="1 5" id="KW-0285">Flavoprotein</keyword>
<evidence type="ECO:0000313" key="10">
    <source>
        <dbReference type="Proteomes" id="UP000478417"/>
    </source>
</evidence>
<evidence type="ECO:0000256" key="3">
    <source>
        <dbReference type="ARBA" id="ARBA00022694"/>
    </source>
</evidence>
<dbReference type="GO" id="GO:0017150">
    <property type="term" value="F:tRNA dihydrouridine synthase activity"/>
    <property type="evidence" value="ECO:0007669"/>
    <property type="project" value="InterPro"/>
</dbReference>
<feature type="binding site" evidence="7">
    <location>
        <position position="153"/>
    </location>
    <ligand>
        <name>FMN</name>
        <dbReference type="ChEBI" id="CHEBI:58210"/>
    </ligand>
</feature>
<dbReference type="EMBL" id="JAAGNX010000003">
    <property type="protein sequence ID" value="NDV63069.1"/>
    <property type="molecule type" value="Genomic_DNA"/>
</dbReference>
<dbReference type="Gene3D" id="3.20.20.70">
    <property type="entry name" value="Aldolase class I"/>
    <property type="match status" value="1"/>
</dbReference>
<evidence type="ECO:0000256" key="7">
    <source>
        <dbReference type="PIRSR" id="PIRSR006621-2"/>
    </source>
</evidence>
<evidence type="ECO:0000313" key="9">
    <source>
        <dbReference type="EMBL" id="NDV63069.1"/>
    </source>
</evidence>
<name>A0A6B2M4C1_9BACT</name>
<dbReference type="PIRSF" id="PIRSF006621">
    <property type="entry name" value="Dus"/>
    <property type="match status" value="1"/>
</dbReference>
<comment type="similarity">
    <text evidence="5">Belongs to the dus family.</text>
</comment>